<dbReference type="InterPro" id="IPR043519">
    <property type="entry name" value="NT_sf"/>
</dbReference>
<organism evidence="2 3">
    <name type="scientific">Thermofilum adornatum 1505</name>
    <dbReference type="NCBI Taxonomy" id="697581"/>
    <lineage>
        <taxon>Archaea</taxon>
        <taxon>Thermoproteota</taxon>
        <taxon>Thermoprotei</taxon>
        <taxon>Thermofilales</taxon>
        <taxon>Thermofilaceae</taxon>
        <taxon>Thermofilum</taxon>
    </lineage>
</organism>
<dbReference type="AlphaFoldDB" id="A0A3G1A4U0"/>
<dbReference type="EMBL" id="CP007493">
    <property type="protein sequence ID" value="AJB41652.1"/>
    <property type="molecule type" value="Genomic_DNA"/>
</dbReference>
<dbReference type="KEGG" id="tcb:TCARB_0596"/>
<dbReference type="Pfam" id="PF01909">
    <property type="entry name" value="NTP_transf_2"/>
    <property type="match status" value="1"/>
</dbReference>
<feature type="domain" description="Polymerase nucleotidyl transferase" evidence="1">
    <location>
        <begin position="28"/>
        <end position="107"/>
    </location>
</feature>
<dbReference type="Proteomes" id="UP000266720">
    <property type="component" value="Chromosome"/>
</dbReference>
<evidence type="ECO:0000313" key="3">
    <source>
        <dbReference type="Proteomes" id="UP000266720"/>
    </source>
</evidence>
<evidence type="ECO:0000259" key="1">
    <source>
        <dbReference type="Pfam" id="PF01909"/>
    </source>
</evidence>
<sequence length="117" mass="13827">MSGITAIDILIEHASSRKRYVEDVWTYLEKIKHTCRSLDPDCRVVVFGSLVKGRMRIDSDIDVLIVSRSARDPFFRGKLFREIVKEIGLDNPFEFHIVTDREFREVYLKFLDIYQEI</sequence>
<evidence type="ECO:0000313" key="2">
    <source>
        <dbReference type="EMBL" id="AJB41652.1"/>
    </source>
</evidence>
<dbReference type="PANTHER" id="PTHR37030:SF1">
    <property type="entry name" value="NUCLEOTIDYLTRANSFERASE"/>
    <property type="match status" value="1"/>
</dbReference>
<dbReference type="InterPro" id="IPR002934">
    <property type="entry name" value="Polymerase_NTP_transf_dom"/>
</dbReference>
<accession>A0A3G1A4U0</accession>
<dbReference type="Gene3D" id="3.30.460.10">
    <property type="entry name" value="Beta Polymerase, domain 2"/>
    <property type="match status" value="1"/>
</dbReference>
<dbReference type="RefSeq" id="WP_052886664.1">
    <property type="nucleotide sequence ID" value="NZ_CP007493.1"/>
</dbReference>
<dbReference type="SUPFAM" id="SSF81301">
    <property type="entry name" value="Nucleotidyltransferase"/>
    <property type="match status" value="1"/>
</dbReference>
<dbReference type="PANTHER" id="PTHR37030">
    <property type="entry name" value="NUCLEOTIDYLTRANSFERASE"/>
    <property type="match status" value="1"/>
</dbReference>
<name>A0A3G1A4U0_9CREN</name>
<gene>
    <name evidence="2" type="ORF">TCARB_0596</name>
</gene>
<dbReference type="GeneID" id="25406045"/>
<reference evidence="3" key="1">
    <citation type="book" date="2010" name="EXTREMOPHILES" publisher="0:0-0">
        <title>Complete genome sequences of ten hyperthermophilic archaea reveal their metabolic capabilities and possible ecological roles.</title>
        <editorList>
            <person name="?"/>
        </editorList>
        <authorList>
            <person name="Ravin N.V."/>
            <person name="Mardanov A.V."/>
            <person name="Bonch-Osmolovskaya E.A."/>
            <person name="Skryabin K.G."/>
        </authorList>
    </citation>
    <scope>NUCLEOTIDE SEQUENCE [LARGE SCALE GENOMIC DNA]</scope>
    <source>
        <strain evidence="3">1505</strain>
    </source>
</reference>
<proteinExistence type="predicted"/>
<dbReference type="GO" id="GO:0016779">
    <property type="term" value="F:nucleotidyltransferase activity"/>
    <property type="evidence" value="ECO:0007669"/>
    <property type="project" value="InterPro"/>
</dbReference>
<protein>
    <recommendedName>
        <fullName evidence="1">Polymerase nucleotidyl transferase domain-containing protein</fullName>
    </recommendedName>
</protein>
<dbReference type="STRING" id="697581.TCARB_0596"/>
<dbReference type="CDD" id="cd05403">
    <property type="entry name" value="NT_KNTase_like"/>
    <property type="match status" value="1"/>
</dbReference>